<organism evidence="2 3">
    <name type="scientific">Parachitinimonas caeni</name>
    <dbReference type="NCBI Taxonomy" id="3031301"/>
    <lineage>
        <taxon>Bacteria</taxon>
        <taxon>Pseudomonadati</taxon>
        <taxon>Pseudomonadota</taxon>
        <taxon>Betaproteobacteria</taxon>
        <taxon>Neisseriales</taxon>
        <taxon>Chitinibacteraceae</taxon>
        <taxon>Parachitinimonas</taxon>
    </lineage>
</organism>
<protein>
    <submittedName>
        <fullName evidence="2">Uncharacterized protein</fullName>
    </submittedName>
</protein>
<dbReference type="EMBL" id="JARRAF010000010">
    <property type="protein sequence ID" value="MDK2124491.1"/>
    <property type="molecule type" value="Genomic_DNA"/>
</dbReference>
<dbReference type="Proteomes" id="UP001172778">
    <property type="component" value="Unassembled WGS sequence"/>
</dbReference>
<proteinExistence type="predicted"/>
<keyword evidence="3" id="KW-1185">Reference proteome</keyword>
<feature type="transmembrane region" description="Helical" evidence="1">
    <location>
        <begin position="180"/>
        <end position="200"/>
    </location>
</feature>
<evidence type="ECO:0000313" key="3">
    <source>
        <dbReference type="Proteomes" id="UP001172778"/>
    </source>
</evidence>
<keyword evidence="1" id="KW-0812">Transmembrane</keyword>
<reference evidence="2" key="1">
    <citation type="submission" date="2023-03" db="EMBL/GenBank/DDBJ databases">
        <title>Chitinimonas shenzhenensis gen. nov., sp. nov., a novel member of family Burkholderiaceae isolated from activated sludge collected in Shen Zhen, China.</title>
        <authorList>
            <person name="Wang X."/>
        </authorList>
    </citation>
    <scope>NUCLEOTIDE SEQUENCE</scope>
    <source>
        <strain evidence="2">DQS-5</strain>
    </source>
</reference>
<keyword evidence="1" id="KW-0472">Membrane</keyword>
<sequence>MIVFIYWGTKKVVRILGHVADFCPACRKIARFELARVGMASHVYGIANGQGKLIGHQAMCMTCESLIGVNIDNYQNILDKPINAPDMESLIEQTFPNIMEAYKERLDLEARLARGLEFISDEERMSLIMEPFNLVANTVEERFSQTHIDLYVVASLLFTIAGPALIVNLLQAIGLSTIPVAELSLSIMIIGIVAVIYNGLKSKGRYLRREIYPKLARALQPFKPTESELKAVLAWFKKSGYVMPKKMNLKDLVQTIRVYAPDDPAGLRGSVRL</sequence>
<gene>
    <name evidence="2" type="ORF">PZA18_10545</name>
</gene>
<keyword evidence="1" id="KW-1133">Transmembrane helix</keyword>
<name>A0ABT7DWQ1_9NEIS</name>
<accession>A0ABT7DWQ1</accession>
<evidence type="ECO:0000313" key="2">
    <source>
        <dbReference type="EMBL" id="MDK2124491.1"/>
    </source>
</evidence>
<feature type="transmembrane region" description="Helical" evidence="1">
    <location>
        <begin position="150"/>
        <end position="174"/>
    </location>
</feature>
<dbReference type="RefSeq" id="WP_284100802.1">
    <property type="nucleotide sequence ID" value="NZ_JARRAF010000010.1"/>
</dbReference>
<comment type="caution">
    <text evidence="2">The sequence shown here is derived from an EMBL/GenBank/DDBJ whole genome shotgun (WGS) entry which is preliminary data.</text>
</comment>
<evidence type="ECO:0000256" key="1">
    <source>
        <dbReference type="SAM" id="Phobius"/>
    </source>
</evidence>